<sequence length="644" mass="73876">MLDFQRDIAPYLLKHGETKPDKKLLHKFYQESIDHAKLVESVFGDAYPEFLQVDRPKEKDKPSHRKFREAIYKAVTKPFRRRLIRTLSAIRNADDFTIEFPQVESTIPFNETLNFYTTENFGAWKSLEQWFWEQGIQHFIDDPNACAVLLPKIPENPTDYREVVPIWAMSDQVWYYAEGEKAVICAQAKSDILVNSKKVKEGLILYFFDRESYCIAEQKSANGGRTTWEILGIEVVQDESGKIDYNQAFPLHHFRTMPVFKLGSQIRKTSEDGVLKLFESYVADAIPALKSVLQRSSDIDIEALLHTGSLEWQYVTKKCGVCSGEGKIKSFTTTRSGKDKATTTKCTKCGGNGWDIYDSHLEKILISTPAAEGFDDTKPVNLPTPPAGMIERSPNAIKEFREEYRRNMIEAYQTVGLGHIADQIFMNTSGTSKHYDRDEGEKMTMDTSKHFVSNLLQPMYAATDAIRYGPIGKAGEQVPIIVSPKRFDISSIDMTREELNDAMTNNYSEELKDMLQLRYLNQMGGKDSTEYKTFRVKMQLDPHRNKTDETKSFLLSQAYLTMDRESEEFSHTVEQLQFSINFETALRDVVLKQDKFFQLPIEKQYELLIQANKAYFSVRPAGQPIEMSTLAPLVNAKDVNQMQE</sequence>
<gene>
    <name evidence="1" type="ORF">GCM10007423_39850</name>
</gene>
<proteinExistence type="predicted"/>
<reference evidence="2" key="1">
    <citation type="journal article" date="2019" name="Int. J. Syst. Evol. Microbiol.">
        <title>The Global Catalogue of Microorganisms (GCM) 10K type strain sequencing project: providing services to taxonomists for standard genome sequencing and annotation.</title>
        <authorList>
            <consortium name="The Broad Institute Genomics Platform"/>
            <consortium name="The Broad Institute Genome Sequencing Center for Infectious Disease"/>
            <person name="Wu L."/>
            <person name="Ma J."/>
        </authorList>
    </citation>
    <scope>NUCLEOTIDE SEQUENCE [LARGE SCALE GENOMIC DNA]</scope>
    <source>
        <strain evidence="2">CGMCC 1.15288</strain>
    </source>
</reference>
<keyword evidence="2" id="KW-1185">Reference proteome</keyword>
<evidence type="ECO:0000313" key="2">
    <source>
        <dbReference type="Proteomes" id="UP000600214"/>
    </source>
</evidence>
<organism evidence="1 2">
    <name type="scientific">Dyadobacter endophyticus</name>
    <dbReference type="NCBI Taxonomy" id="1749036"/>
    <lineage>
        <taxon>Bacteria</taxon>
        <taxon>Pseudomonadati</taxon>
        <taxon>Bacteroidota</taxon>
        <taxon>Cytophagia</taxon>
        <taxon>Cytophagales</taxon>
        <taxon>Spirosomataceae</taxon>
        <taxon>Dyadobacter</taxon>
    </lineage>
</organism>
<evidence type="ECO:0008006" key="3">
    <source>
        <dbReference type="Google" id="ProtNLM"/>
    </source>
</evidence>
<accession>A0ABQ1YZV0</accession>
<evidence type="ECO:0000313" key="1">
    <source>
        <dbReference type="EMBL" id="GGH42876.1"/>
    </source>
</evidence>
<protein>
    <recommendedName>
        <fullName evidence="3">Phage portal protein</fullName>
    </recommendedName>
</protein>
<dbReference type="Proteomes" id="UP000600214">
    <property type="component" value="Unassembled WGS sequence"/>
</dbReference>
<comment type="caution">
    <text evidence="1">The sequence shown here is derived from an EMBL/GenBank/DDBJ whole genome shotgun (WGS) entry which is preliminary data.</text>
</comment>
<dbReference type="EMBL" id="BMIA01000003">
    <property type="protein sequence ID" value="GGH42876.1"/>
    <property type="molecule type" value="Genomic_DNA"/>
</dbReference>
<dbReference type="RefSeq" id="WP_188935391.1">
    <property type="nucleotide sequence ID" value="NZ_BMIA01000003.1"/>
</dbReference>
<name>A0ABQ1YZV0_9BACT</name>